<evidence type="ECO:0000256" key="1">
    <source>
        <dbReference type="ARBA" id="ARBA00022553"/>
    </source>
</evidence>
<proteinExistence type="predicted"/>
<keyword evidence="3" id="KW-0805">Transcription regulation</keyword>
<protein>
    <submittedName>
        <fullName evidence="11">Response regulator transcription factor</fullName>
    </submittedName>
</protein>
<name>A0ABS5DTT3_9BURK</name>
<evidence type="ECO:0000256" key="3">
    <source>
        <dbReference type="ARBA" id="ARBA00023015"/>
    </source>
</evidence>
<organism evidence="11 12">
    <name type="scientific">Ideonella paludis</name>
    <dbReference type="NCBI Taxonomy" id="1233411"/>
    <lineage>
        <taxon>Bacteria</taxon>
        <taxon>Pseudomonadati</taxon>
        <taxon>Pseudomonadota</taxon>
        <taxon>Betaproteobacteria</taxon>
        <taxon>Burkholderiales</taxon>
        <taxon>Sphaerotilaceae</taxon>
        <taxon>Ideonella</taxon>
    </lineage>
</organism>
<keyword evidence="4 7" id="KW-0238">DNA-binding</keyword>
<dbReference type="PANTHER" id="PTHR48111:SF1">
    <property type="entry name" value="TWO-COMPONENT RESPONSE REGULATOR ORR33"/>
    <property type="match status" value="1"/>
</dbReference>
<sequence>MEFSAAKVQHSKGFQSDNSRVRTTSGEPLVNQPSTAAHVYIVEDEEVLRNELCFVLSRSGFSVEGVATATELYRRLAVKNAAVIVLDIGLDGEDGLSICKYLRGHDPSLGIVFLTARGLRDDRITGLVAGADAYLVKPVEIQEIVLVIERLMARRDYMGRPSAEAGNVDNVVALSAPAEVPAAGGVAAQVPAAADASCWNLDVAFGQLRAPNGHICSLSDVERKLVFCLMSEKGQPVSSEQLAHKLNIPIESYQRHRVEVIISRLRKSVEQAVGLKLPLFSVRGVGYFVRDIVTT</sequence>
<dbReference type="PANTHER" id="PTHR48111">
    <property type="entry name" value="REGULATOR OF RPOS"/>
    <property type="match status" value="1"/>
</dbReference>
<keyword evidence="12" id="KW-1185">Reference proteome</keyword>
<dbReference type="EMBL" id="JAGQDG010000001">
    <property type="protein sequence ID" value="MBQ0934546.1"/>
    <property type="molecule type" value="Genomic_DNA"/>
</dbReference>
<evidence type="ECO:0000259" key="9">
    <source>
        <dbReference type="PROSITE" id="PS50110"/>
    </source>
</evidence>
<evidence type="ECO:0000256" key="2">
    <source>
        <dbReference type="ARBA" id="ARBA00023012"/>
    </source>
</evidence>
<dbReference type="Pfam" id="PF00072">
    <property type="entry name" value="Response_reg"/>
    <property type="match status" value="1"/>
</dbReference>
<feature type="DNA-binding region" description="OmpR/PhoB-type" evidence="7">
    <location>
        <begin position="188"/>
        <end position="291"/>
    </location>
</feature>
<keyword evidence="2" id="KW-0902">Two-component regulatory system</keyword>
<dbReference type="SMART" id="SM00448">
    <property type="entry name" value="REC"/>
    <property type="match status" value="1"/>
</dbReference>
<evidence type="ECO:0000313" key="12">
    <source>
        <dbReference type="Proteomes" id="UP000672097"/>
    </source>
</evidence>
<evidence type="ECO:0000256" key="6">
    <source>
        <dbReference type="PROSITE-ProRule" id="PRU00169"/>
    </source>
</evidence>
<dbReference type="InterPro" id="IPR001789">
    <property type="entry name" value="Sig_transdc_resp-reg_receiver"/>
</dbReference>
<dbReference type="Pfam" id="PF00486">
    <property type="entry name" value="Trans_reg_C"/>
    <property type="match status" value="1"/>
</dbReference>
<evidence type="ECO:0000256" key="5">
    <source>
        <dbReference type="ARBA" id="ARBA00023163"/>
    </source>
</evidence>
<dbReference type="InterPro" id="IPR011006">
    <property type="entry name" value="CheY-like_superfamily"/>
</dbReference>
<feature type="modified residue" description="4-aspartylphosphate" evidence="6">
    <location>
        <position position="87"/>
    </location>
</feature>
<feature type="domain" description="OmpR/PhoB-type" evidence="10">
    <location>
        <begin position="188"/>
        <end position="291"/>
    </location>
</feature>
<dbReference type="SUPFAM" id="SSF46894">
    <property type="entry name" value="C-terminal effector domain of the bipartite response regulators"/>
    <property type="match status" value="1"/>
</dbReference>
<evidence type="ECO:0000256" key="4">
    <source>
        <dbReference type="ARBA" id="ARBA00023125"/>
    </source>
</evidence>
<keyword evidence="5" id="KW-0804">Transcription</keyword>
<reference evidence="11 12" key="1">
    <citation type="submission" date="2021-04" db="EMBL/GenBank/DDBJ databases">
        <title>The genome sequence of type strain Ideonella paludis KCTC 32238.</title>
        <authorList>
            <person name="Liu Y."/>
        </authorList>
    </citation>
    <scope>NUCLEOTIDE SEQUENCE [LARGE SCALE GENOMIC DNA]</scope>
    <source>
        <strain evidence="11 12">KCTC 32238</strain>
    </source>
</reference>
<comment type="caution">
    <text evidence="11">The sequence shown here is derived from an EMBL/GenBank/DDBJ whole genome shotgun (WGS) entry which is preliminary data.</text>
</comment>
<dbReference type="InterPro" id="IPR039420">
    <property type="entry name" value="WalR-like"/>
</dbReference>
<evidence type="ECO:0000256" key="7">
    <source>
        <dbReference type="PROSITE-ProRule" id="PRU01091"/>
    </source>
</evidence>
<evidence type="ECO:0000259" key="10">
    <source>
        <dbReference type="PROSITE" id="PS51755"/>
    </source>
</evidence>
<dbReference type="InterPro" id="IPR016032">
    <property type="entry name" value="Sig_transdc_resp-reg_C-effctor"/>
</dbReference>
<dbReference type="SUPFAM" id="SSF52172">
    <property type="entry name" value="CheY-like"/>
    <property type="match status" value="1"/>
</dbReference>
<evidence type="ECO:0000313" key="11">
    <source>
        <dbReference type="EMBL" id="MBQ0934546.1"/>
    </source>
</evidence>
<dbReference type="SMART" id="SM00862">
    <property type="entry name" value="Trans_reg_C"/>
    <property type="match status" value="1"/>
</dbReference>
<feature type="region of interest" description="Disordered" evidence="8">
    <location>
        <begin position="1"/>
        <end position="30"/>
    </location>
</feature>
<dbReference type="InterPro" id="IPR001867">
    <property type="entry name" value="OmpR/PhoB-type_DNA-bd"/>
</dbReference>
<evidence type="ECO:0000256" key="8">
    <source>
        <dbReference type="SAM" id="MobiDB-lite"/>
    </source>
</evidence>
<accession>A0ABS5DTT3</accession>
<feature type="domain" description="Response regulatory" evidence="9">
    <location>
        <begin position="38"/>
        <end position="152"/>
    </location>
</feature>
<dbReference type="CDD" id="cd17574">
    <property type="entry name" value="REC_OmpR"/>
    <property type="match status" value="1"/>
</dbReference>
<feature type="compositionally biased region" description="Polar residues" evidence="8">
    <location>
        <begin position="12"/>
        <end position="30"/>
    </location>
</feature>
<dbReference type="Proteomes" id="UP000672097">
    <property type="component" value="Unassembled WGS sequence"/>
</dbReference>
<dbReference type="PROSITE" id="PS51755">
    <property type="entry name" value="OMPR_PHOB"/>
    <property type="match status" value="1"/>
</dbReference>
<dbReference type="Gene3D" id="1.10.10.10">
    <property type="entry name" value="Winged helix-like DNA-binding domain superfamily/Winged helix DNA-binding domain"/>
    <property type="match status" value="1"/>
</dbReference>
<dbReference type="PROSITE" id="PS50110">
    <property type="entry name" value="RESPONSE_REGULATORY"/>
    <property type="match status" value="1"/>
</dbReference>
<gene>
    <name evidence="11" type="ORF">KAK11_04320</name>
</gene>
<dbReference type="Gene3D" id="3.40.50.2300">
    <property type="match status" value="1"/>
</dbReference>
<dbReference type="InterPro" id="IPR036388">
    <property type="entry name" value="WH-like_DNA-bd_sf"/>
</dbReference>
<keyword evidence="1 6" id="KW-0597">Phosphoprotein</keyword>